<dbReference type="PANTHER" id="PTHR23351:SF24">
    <property type="entry name" value="ACTIVATING TRANSCRIPTION FACTOR 3-RELATED"/>
    <property type="match status" value="1"/>
</dbReference>
<dbReference type="PROSITE" id="PS50217">
    <property type="entry name" value="BZIP"/>
    <property type="match status" value="1"/>
</dbReference>
<protein>
    <recommendedName>
        <fullName evidence="6">BZIP domain-containing protein</fullName>
    </recommendedName>
</protein>
<evidence type="ECO:0000313" key="7">
    <source>
        <dbReference type="EMBL" id="EWG54216.1"/>
    </source>
</evidence>
<organism evidence="7 8">
    <name type="scientific">Gibberella moniliformis (strain M3125 / FGSC 7600)</name>
    <name type="common">Maize ear and stalk rot fungus</name>
    <name type="synonym">Fusarium verticillioides</name>
    <dbReference type="NCBI Taxonomy" id="334819"/>
    <lineage>
        <taxon>Eukaryota</taxon>
        <taxon>Fungi</taxon>
        <taxon>Dikarya</taxon>
        <taxon>Ascomycota</taxon>
        <taxon>Pezizomycotina</taxon>
        <taxon>Sordariomycetes</taxon>
        <taxon>Hypocreomycetidae</taxon>
        <taxon>Hypocreales</taxon>
        <taxon>Nectriaceae</taxon>
        <taxon>Fusarium</taxon>
        <taxon>Fusarium fujikuroi species complex</taxon>
    </lineage>
</organism>
<dbReference type="InterPro" id="IPR004827">
    <property type="entry name" value="bZIP"/>
</dbReference>
<dbReference type="SMART" id="SM00338">
    <property type="entry name" value="BRLZ"/>
    <property type="match status" value="1"/>
</dbReference>
<dbReference type="OrthoDB" id="295274at2759"/>
<dbReference type="RefSeq" id="XP_018760407.1">
    <property type="nucleotide sequence ID" value="XM_018901823.1"/>
</dbReference>
<dbReference type="PANTHER" id="PTHR23351">
    <property type="entry name" value="FOS TRANSCRIPTION FACTOR-RELATED"/>
    <property type="match status" value="1"/>
</dbReference>
<keyword evidence="3" id="KW-0804">Transcription</keyword>
<dbReference type="EMBL" id="CM000581">
    <property type="protein sequence ID" value="EWG54216.1"/>
    <property type="molecule type" value="Genomic_DNA"/>
</dbReference>
<dbReference type="Gene3D" id="1.20.5.170">
    <property type="match status" value="1"/>
</dbReference>
<evidence type="ECO:0000256" key="5">
    <source>
        <dbReference type="SAM" id="MobiDB-lite"/>
    </source>
</evidence>
<dbReference type="KEGG" id="fvr:FVEG_12481"/>
<dbReference type="InterPro" id="IPR046347">
    <property type="entry name" value="bZIP_sf"/>
</dbReference>
<dbReference type="Pfam" id="PF00170">
    <property type="entry name" value="bZIP_1"/>
    <property type="match status" value="1"/>
</dbReference>
<evidence type="ECO:0000259" key="6">
    <source>
        <dbReference type="PROSITE" id="PS50217"/>
    </source>
</evidence>
<reference evidence="7 8" key="1">
    <citation type="journal article" date="2010" name="Nature">
        <title>Comparative genomics reveals mobile pathogenicity chromosomes in Fusarium.</title>
        <authorList>
            <person name="Ma L.J."/>
            <person name="van der Does H.C."/>
            <person name="Borkovich K.A."/>
            <person name="Coleman J.J."/>
            <person name="Daboussi M.J."/>
            <person name="Di Pietro A."/>
            <person name="Dufresne M."/>
            <person name="Freitag M."/>
            <person name="Grabherr M."/>
            <person name="Henrissat B."/>
            <person name="Houterman P.M."/>
            <person name="Kang S."/>
            <person name="Shim W.B."/>
            <person name="Woloshuk C."/>
            <person name="Xie X."/>
            <person name="Xu J.R."/>
            <person name="Antoniw J."/>
            <person name="Baker S.E."/>
            <person name="Bluhm B.H."/>
            <person name="Breakspear A."/>
            <person name="Brown D.W."/>
            <person name="Butchko R.A."/>
            <person name="Chapman S."/>
            <person name="Coulson R."/>
            <person name="Coutinho P.M."/>
            <person name="Danchin E.G."/>
            <person name="Diener A."/>
            <person name="Gale L.R."/>
            <person name="Gardiner D.M."/>
            <person name="Goff S."/>
            <person name="Hammond-Kosack K.E."/>
            <person name="Hilburn K."/>
            <person name="Hua-Van A."/>
            <person name="Jonkers W."/>
            <person name="Kazan K."/>
            <person name="Kodira C.D."/>
            <person name="Koehrsen M."/>
            <person name="Kumar L."/>
            <person name="Lee Y.H."/>
            <person name="Li L."/>
            <person name="Manners J.M."/>
            <person name="Miranda-Saavedra D."/>
            <person name="Mukherjee M."/>
            <person name="Park G."/>
            <person name="Park J."/>
            <person name="Park S.Y."/>
            <person name="Proctor R.H."/>
            <person name="Regev A."/>
            <person name="Ruiz-Roldan M.C."/>
            <person name="Sain D."/>
            <person name="Sakthikumar S."/>
            <person name="Sykes S."/>
            <person name="Schwartz D.C."/>
            <person name="Turgeon B.G."/>
            <person name="Wapinski I."/>
            <person name="Yoder O."/>
            <person name="Young S."/>
            <person name="Zeng Q."/>
            <person name="Zhou S."/>
            <person name="Galagan J."/>
            <person name="Cuomo C.A."/>
            <person name="Kistler H.C."/>
            <person name="Rep M."/>
        </authorList>
    </citation>
    <scope>NUCLEOTIDE SEQUENCE [LARGE SCALE GENOMIC DNA]</scope>
    <source>
        <strain evidence="8">M3125 / FGSC 7600</strain>
    </source>
</reference>
<name>W7MSX9_GIBM7</name>
<feature type="coiled-coil region" evidence="4">
    <location>
        <begin position="217"/>
        <end position="244"/>
    </location>
</feature>
<dbReference type="STRING" id="334819.W7MSX9"/>
<evidence type="ECO:0000256" key="1">
    <source>
        <dbReference type="ARBA" id="ARBA00023015"/>
    </source>
</evidence>
<dbReference type="CDD" id="cd14687">
    <property type="entry name" value="bZIP_ATF2"/>
    <property type="match status" value="1"/>
</dbReference>
<dbReference type="GO" id="GO:0005634">
    <property type="term" value="C:nucleus"/>
    <property type="evidence" value="ECO:0007669"/>
    <property type="project" value="TreeGrafter"/>
</dbReference>
<dbReference type="VEuPathDB" id="FungiDB:FVEG_12481"/>
<dbReference type="SUPFAM" id="SSF57959">
    <property type="entry name" value="Leucine zipper domain"/>
    <property type="match status" value="1"/>
</dbReference>
<dbReference type="Proteomes" id="UP000009096">
    <property type="component" value="Chromosome 4"/>
</dbReference>
<feature type="region of interest" description="Disordered" evidence="5">
    <location>
        <begin position="156"/>
        <end position="202"/>
    </location>
</feature>
<feature type="domain" description="BZIP" evidence="6">
    <location>
        <begin position="192"/>
        <end position="255"/>
    </location>
</feature>
<feature type="compositionally biased region" description="Polar residues" evidence="5">
    <location>
        <begin position="175"/>
        <end position="190"/>
    </location>
</feature>
<dbReference type="InterPro" id="IPR000837">
    <property type="entry name" value="AP-1"/>
</dbReference>
<dbReference type="GO" id="GO:0000978">
    <property type="term" value="F:RNA polymerase II cis-regulatory region sequence-specific DNA binding"/>
    <property type="evidence" value="ECO:0007669"/>
    <property type="project" value="TreeGrafter"/>
</dbReference>
<evidence type="ECO:0000256" key="4">
    <source>
        <dbReference type="SAM" id="Coils"/>
    </source>
</evidence>
<gene>
    <name evidence="7" type="ORF">FVEG_12481</name>
</gene>
<feature type="compositionally biased region" description="Basic and acidic residues" evidence="5">
    <location>
        <begin position="191"/>
        <end position="202"/>
    </location>
</feature>
<dbReference type="AlphaFoldDB" id="W7MSX9"/>
<sequence length="285" mass="31922">MTADGERNGGNTKGLALVAARTLAEHCEYLIYTAASFLYKEHKQYQSTSHTTTMDPFPSGFVENTWHQPSGYPAFPSPPDTHLGFHGLDPSSALVNAPNDMTQLDPWFCQRWLDNSGDVQTEAPANSVHSQGSSATPYLEYGIHDNVQPAQEEYSCEMSKTQQQAKPKSRKSTAVAKQSNSCKGDQSQNSEQDRASRIRERNRNIARKYRNRKHHEAEAMETYVEKLQGENAMLRARCNRLTEEVLDLRSLLLQHSECNCTMIQAFIVAEAKRSLQSLLSPNPSG</sequence>
<keyword evidence="4" id="KW-0175">Coiled coil</keyword>
<evidence type="ECO:0000256" key="3">
    <source>
        <dbReference type="ARBA" id="ARBA00023163"/>
    </source>
</evidence>
<dbReference type="GO" id="GO:0000981">
    <property type="term" value="F:DNA-binding transcription factor activity, RNA polymerase II-specific"/>
    <property type="evidence" value="ECO:0007669"/>
    <property type="project" value="TreeGrafter"/>
</dbReference>
<dbReference type="EMBL" id="DS022260">
    <property type="protein sequence ID" value="EWG54216.1"/>
    <property type="molecule type" value="Genomic_DNA"/>
</dbReference>
<evidence type="ECO:0000313" key="8">
    <source>
        <dbReference type="Proteomes" id="UP000009096"/>
    </source>
</evidence>
<keyword evidence="2" id="KW-0238">DNA-binding</keyword>
<evidence type="ECO:0000256" key="2">
    <source>
        <dbReference type="ARBA" id="ARBA00023125"/>
    </source>
</evidence>
<dbReference type="GeneID" id="30069917"/>
<keyword evidence="1" id="KW-0805">Transcription regulation</keyword>
<keyword evidence="8" id="KW-1185">Reference proteome</keyword>
<proteinExistence type="predicted"/>
<accession>W7MSX9</accession>